<accession>A0A251U5W5</accession>
<reference evidence="1" key="3">
    <citation type="submission" date="2020-06" db="EMBL/GenBank/DDBJ databases">
        <title>Helianthus annuus Genome sequencing and assembly Release 2.</title>
        <authorList>
            <person name="Gouzy J."/>
            <person name="Langlade N."/>
            <person name="Munos S."/>
        </authorList>
    </citation>
    <scope>NUCLEOTIDE SEQUENCE</scope>
    <source>
        <tissue evidence="1">Leaves</tissue>
    </source>
</reference>
<sequence>MGGGWSEDRGWWVMVGAEVNGGVGLTSDNAPQPLILWHLMAAGVRQTPRWFGGFCRNNHRRHRLR</sequence>
<keyword evidence="3" id="KW-1185">Reference proteome</keyword>
<dbReference type="InParanoid" id="A0A251U5W5"/>
<dbReference type="EMBL" id="MNCJ02000319">
    <property type="protein sequence ID" value="KAF5809633.1"/>
    <property type="molecule type" value="Genomic_DNA"/>
</dbReference>
<reference evidence="1 3" key="1">
    <citation type="journal article" date="2017" name="Nature">
        <title>The sunflower genome provides insights into oil metabolism, flowering and Asterid evolution.</title>
        <authorList>
            <person name="Badouin H."/>
            <person name="Gouzy J."/>
            <person name="Grassa C.J."/>
            <person name="Murat F."/>
            <person name="Staton S.E."/>
            <person name="Cottret L."/>
            <person name="Lelandais-Briere C."/>
            <person name="Owens G.L."/>
            <person name="Carrere S."/>
            <person name="Mayjonade B."/>
            <person name="Legrand L."/>
            <person name="Gill N."/>
            <person name="Kane N.C."/>
            <person name="Bowers J.E."/>
            <person name="Hubner S."/>
            <person name="Bellec A."/>
            <person name="Berard A."/>
            <person name="Berges H."/>
            <person name="Blanchet N."/>
            <person name="Boniface M.C."/>
            <person name="Brunel D."/>
            <person name="Catrice O."/>
            <person name="Chaidir N."/>
            <person name="Claudel C."/>
            <person name="Donnadieu C."/>
            <person name="Faraut T."/>
            <person name="Fievet G."/>
            <person name="Helmstetter N."/>
            <person name="King M."/>
            <person name="Knapp S.J."/>
            <person name="Lai Z."/>
            <person name="Le Paslier M.C."/>
            <person name="Lippi Y."/>
            <person name="Lorenzon L."/>
            <person name="Mandel J.R."/>
            <person name="Marage G."/>
            <person name="Marchand G."/>
            <person name="Marquand E."/>
            <person name="Bret-Mestries E."/>
            <person name="Morien E."/>
            <person name="Nambeesan S."/>
            <person name="Nguyen T."/>
            <person name="Pegot-Espagnet P."/>
            <person name="Pouilly N."/>
            <person name="Raftis F."/>
            <person name="Sallet E."/>
            <person name="Schiex T."/>
            <person name="Thomas J."/>
            <person name="Vandecasteele C."/>
            <person name="Vares D."/>
            <person name="Vear F."/>
            <person name="Vautrin S."/>
            <person name="Crespi M."/>
            <person name="Mangin B."/>
            <person name="Burke J.M."/>
            <person name="Salse J."/>
            <person name="Munos S."/>
            <person name="Vincourt P."/>
            <person name="Rieseberg L.H."/>
            <person name="Langlade N.B."/>
        </authorList>
    </citation>
    <scope>NUCLEOTIDE SEQUENCE [LARGE SCALE GENOMIC DNA]</scope>
    <source>
        <strain evidence="3">cv. SF193</strain>
        <tissue evidence="1">Leaves</tissue>
    </source>
</reference>
<dbReference type="AlphaFoldDB" id="A0A251U5W5"/>
<evidence type="ECO:0000313" key="2">
    <source>
        <dbReference type="EMBL" id="OTG18725.1"/>
    </source>
</evidence>
<organism evidence="2 3">
    <name type="scientific">Helianthus annuus</name>
    <name type="common">Common sunflower</name>
    <dbReference type="NCBI Taxonomy" id="4232"/>
    <lineage>
        <taxon>Eukaryota</taxon>
        <taxon>Viridiplantae</taxon>
        <taxon>Streptophyta</taxon>
        <taxon>Embryophyta</taxon>
        <taxon>Tracheophyta</taxon>
        <taxon>Spermatophyta</taxon>
        <taxon>Magnoliopsida</taxon>
        <taxon>eudicotyledons</taxon>
        <taxon>Gunneridae</taxon>
        <taxon>Pentapetalae</taxon>
        <taxon>asterids</taxon>
        <taxon>campanulids</taxon>
        <taxon>Asterales</taxon>
        <taxon>Asteraceae</taxon>
        <taxon>Asteroideae</taxon>
        <taxon>Heliantheae alliance</taxon>
        <taxon>Heliantheae</taxon>
        <taxon>Helianthus</taxon>
    </lineage>
</organism>
<dbReference type="Gramene" id="mRNA:HanXRQr2_Chr04g0159511">
    <property type="protein sequence ID" value="CDS:HanXRQr2_Chr04g0159511.1"/>
    <property type="gene ID" value="HanXRQr2_Chr04g0159511"/>
</dbReference>
<dbReference type="Proteomes" id="UP000215914">
    <property type="component" value="Chromosome 8"/>
</dbReference>
<gene>
    <name evidence="2" type="ORF">HannXRQ_Chr08g0226201</name>
    <name evidence="1" type="ORF">HanXRQr2_Chr04g0159511</name>
</gene>
<dbReference type="EMBL" id="CM007897">
    <property type="protein sequence ID" value="OTG18725.1"/>
    <property type="molecule type" value="Genomic_DNA"/>
</dbReference>
<evidence type="ECO:0000313" key="3">
    <source>
        <dbReference type="Proteomes" id="UP000215914"/>
    </source>
</evidence>
<reference evidence="2" key="2">
    <citation type="submission" date="2017-02" db="EMBL/GenBank/DDBJ databases">
        <title>Sunflower complete genome.</title>
        <authorList>
            <person name="Langlade N."/>
            <person name="Munos S."/>
        </authorList>
    </citation>
    <scope>NUCLEOTIDE SEQUENCE [LARGE SCALE GENOMIC DNA]</scope>
    <source>
        <tissue evidence="2">Leaves</tissue>
    </source>
</reference>
<protein>
    <submittedName>
        <fullName evidence="2">Uncharacterized protein</fullName>
    </submittedName>
</protein>
<name>A0A251U5W5_HELAN</name>
<evidence type="ECO:0000313" key="1">
    <source>
        <dbReference type="EMBL" id="KAF5809633.1"/>
    </source>
</evidence>
<proteinExistence type="predicted"/>